<dbReference type="OrthoDB" id="66144at2759"/>
<protein>
    <submittedName>
        <fullName evidence="4">S-adenosyl-L-methionine-dependent methyltransferase</fullName>
    </submittedName>
</protein>
<dbReference type="InterPro" id="IPR041698">
    <property type="entry name" value="Methyltransf_25"/>
</dbReference>
<dbReference type="Gene3D" id="3.40.50.150">
    <property type="entry name" value="Vaccinia Virus protein VP39"/>
    <property type="match status" value="1"/>
</dbReference>
<evidence type="ECO:0000259" key="3">
    <source>
        <dbReference type="Pfam" id="PF13649"/>
    </source>
</evidence>
<evidence type="ECO:0000256" key="1">
    <source>
        <dbReference type="ARBA" id="ARBA00022603"/>
    </source>
</evidence>
<dbReference type="PANTHER" id="PTHR43861:SF1">
    <property type="entry name" value="TRANS-ACONITATE 2-METHYLTRANSFERASE"/>
    <property type="match status" value="1"/>
</dbReference>
<dbReference type="GO" id="GO:0032259">
    <property type="term" value="P:methylation"/>
    <property type="evidence" value="ECO:0007669"/>
    <property type="project" value="UniProtKB-KW"/>
</dbReference>
<evidence type="ECO:0000313" key="5">
    <source>
        <dbReference type="Proteomes" id="UP000248349"/>
    </source>
</evidence>
<keyword evidence="1 4" id="KW-0489">Methyltransferase</keyword>
<dbReference type="Pfam" id="PF13649">
    <property type="entry name" value="Methyltransf_25"/>
    <property type="match status" value="1"/>
</dbReference>
<dbReference type="GeneID" id="37076418"/>
<reference evidence="4 5" key="1">
    <citation type="submission" date="2016-12" db="EMBL/GenBank/DDBJ databases">
        <title>The genomes of Aspergillus section Nigri reveals drivers in fungal speciation.</title>
        <authorList>
            <consortium name="DOE Joint Genome Institute"/>
            <person name="Vesth T.C."/>
            <person name="Nybo J."/>
            <person name="Theobald S."/>
            <person name="Brandl J."/>
            <person name="Frisvad J.C."/>
            <person name="Nielsen K.F."/>
            <person name="Lyhne E.K."/>
            <person name="Kogle M.E."/>
            <person name="Kuo A."/>
            <person name="Riley R."/>
            <person name="Clum A."/>
            <person name="Nolan M."/>
            <person name="Lipzen A."/>
            <person name="Salamov A."/>
            <person name="Henrissat B."/>
            <person name="Wiebenga A."/>
            <person name="De Vries R.P."/>
            <person name="Grigoriev I.V."/>
            <person name="Mortensen U.H."/>
            <person name="Andersen M.R."/>
            <person name="Baker S.E."/>
        </authorList>
    </citation>
    <scope>NUCLEOTIDE SEQUENCE [LARGE SCALE GENOMIC DNA]</scope>
    <source>
        <strain evidence="4 5">JOP 1030-1</strain>
    </source>
</reference>
<dbReference type="Proteomes" id="UP000248349">
    <property type="component" value="Unassembled WGS sequence"/>
</dbReference>
<dbReference type="InterPro" id="IPR023149">
    <property type="entry name" value="Trans_acon_MeTrfase_C"/>
</dbReference>
<dbReference type="Gene3D" id="1.10.150.290">
    <property type="entry name" value="S-adenosyl-L-methionine-dependent methyltransferases"/>
    <property type="match status" value="1"/>
</dbReference>
<feature type="domain" description="Methyltransferase" evidence="3">
    <location>
        <begin position="121"/>
        <end position="212"/>
    </location>
</feature>
<evidence type="ECO:0000313" key="4">
    <source>
        <dbReference type="EMBL" id="PYH44680.1"/>
    </source>
</evidence>
<dbReference type="InterPro" id="IPR029063">
    <property type="entry name" value="SAM-dependent_MTases_sf"/>
</dbReference>
<accession>A0A318ZLK0</accession>
<dbReference type="CDD" id="cd02440">
    <property type="entry name" value="AdoMet_MTases"/>
    <property type="match status" value="1"/>
</dbReference>
<proteinExistence type="predicted"/>
<dbReference type="AlphaFoldDB" id="A0A318ZLK0"/>
<evidence type="ECO:0000256" key="2">
    <source>
        <dbReference type="ARBA" id="ARBA00022679"/>
    </source>
</evidence>
<dbReference type="GO" id="GO:0030798">
    <property type="term" value="F:trans-aconitate 2-methyltransferase activity"/>
    <property type="evidence" value="ECO:0007669"/>
    <property type="project" value="InterPro"/>
</dbReference>
<keyword evidence="2 4" id="KW-0808">Transferase</keyword>
<dbReference type="SUPFAM" id="SSF53335">
    <property type="entry name" value="S-adenosyl-L-methionine-dependent methyltransferases"/>
    <property type="match status" value="1"/>
</dbReference>
<dbReference type="EMBL" id="KZ821235">
    <property type="protein sequence ID" value="PYH44680.1"/>
    <property type="molecule type" value="Genomic_DNA"/>
</dbReference>
<dbReference type="PANTHER" id="PTHR43861">
    <property type="entry name" value="TRANS-ACONITATE 2-METHYLTRANSFERASE-RELATED"/>
    <property type="match status" value="1"/>
</dbReference>
<sequence>MHQKRESQIRFLKIAIKTVLNVQDMQVKQKHKRSRPRIFEDPSVRATKLRGLRLSEMIDQMSWAGLTSLWVSLNSNWETLKALQMPQPKKRIRKDMTTARTHPATHLVSLLETPDYNPSTIVDLGCRTGATTAILKERFPAARVIGVDSSHDEIRQAQENFPGVEFVHAEPTTYQPPFSVDLFFSVSEWLWLTNETRIAAFERLLGSQRTGGVLAMSTPALANDLLRRVFTEVTESGPLDLEQRDRSTAEVPEPSKMIASLAPVCSAVTIGLKLYRYVLGDENATETWMDNTNMKPYLDRLDGEDRQKSPRSISLASESSRIRFSRKMMGKSS</sequence>
<organism evidence="4 5">
    <name type="scientific">Aspergillus saccharolyticus JOP 1030-1</name>
    <dbReference type="NCBI Taxonomy" id="1450539"/>
    <lineage>
        <taxon>Eukaryota</taxon>
        <taxon>Fungi</taxon>
        <taxon>Dikarya</taxon>
        <taxon>Ascomycota</taxon>
        <taxon>Pezizomycotina</taxon>
        <taxon>Eurotiomycetes</taxon>
        <taxon>Eurotiomycetidae</taxon>
        <taxon>Eurotiales</taxon>
        <taxon>Aspergillaceae</taxon>
        <taxon>Aspergillus</taxon>
        <taxon>Aspergillus subgen. Circumdati</taxon>
    </lineage>
</organism>
<dbReference type="STRING" id="1450539.A0A318ZLK0"/>
<keyword evidence="5" id="KW-1185">Reference proteome</keyword>
<gene>
    <name evidence="4" type="ORF">BP01DRAFT_357382</name>
</gene>
<dbReference type="RefSeq" id="XP_025430662.1">
    <property type="nucleotide sequence ID" value="XM_025575190.1"/>
</dbReference>
<name>A0A318ZLK0_9EURO</name>